<evidence type="ECO:0000313" key="8">
    <source>
        <dbReference type="Proteomes" id="UP000016646"/>
    </source>
</evidence>
<evidence type="ECO:0000313" key="6">
    <source>
        <dbReference type="EMBL" id="ERJ98197.1"/>
    </source>
</evidence>
<comment type="caution">
    <text evidence="5">The sequence shown here is derived from an EMBL/GenBank/DDBJ whole genome shotgun (WGS) entry which is preliminary data.</text>
</comment>
<comment type="similarity">
    <text evidence="2">Belongs to the DapA family.</text>
</comment>
<proteinExistence type="inferred from homology"/>
<evidence type="ECO:0000313" key="5">
    <source>
        <dbReference type="EMBL" id="ERF61457.1"/>
    </source>
</evidence>
<dbReference type="RefSeq" id="WP_021329576.1">
    <property type="nucleotide sequence ID" value="NZ_AUZJ01000012.1"/>
</dbReference>
<dbReference type="GO" id="GO:0019262">
    <property type="term" value="P:N-acetylneuraminate catabolic process"/>
    <property type="evidence" value="ECO:0007669"/>
    <property type="project" value="TreeGrafter"/>
</dbReference>
<accession>U1FBB7</accession>
<dbReference type="PATRIC" id="fig|1125725.3.peg.524"/>
<feature type="active site" description="Proton donor/acceptor" evidence="3">
    <location>
        <position position="137"/>
    </location>
</feature>
<dbReference type="PANTHER" id="PTHR42849:SF1">
    <property type="entry name" value="N-ACETYLNEURAMINATE LYASE"/>
    <property type="match status" value="1"/>
</dbReference>
<dbReference type="Pfam" id="PF00701">
    <property type="entry name" value="DHDPS"/>
    <property type="match status" value="1"/>
</dbReference>
<evidence type="ECO:0000256" key="4">
    <source>
        <dbReference type="PIRSR" id="PIRSR001365-2"/>
    </source>
</evidence>
<keyword evidence="1 2" id="KW-0456">Lyase</keyword>
<dbReference type="AlphaFoldDB" id="U1FBB7"/>
<dbReference type="EMBL" id="AUZJ01000012">
    <property type="protein sequence ID" value="ERF61457.1"/>
    <property type="molecule type" value="Genomic_DNA"/>
</dbReference>
<dbReference type="GO" id="GO:0005829">
    <property type="term" value="C:cytosol"/>
    <property type="evidence" value="ECO:0007669"/>
    <property type="project" value="TreeGrafter"/>
</dbReference>
<dbReference type="OrthoDB" id="9782828at2"/>
<dbReference type="PANTHER" id="PTHR42849">
    <property type="entry name" value="N-ACETYLNEURAMINATE LYASE"/>
    <property type="match status" value="1"/>
</dbReference>
<protein>
    <submittedName>
        <fullName evidence="5 6">N-acetylneuraminate lyase</fullName>
    </submittedName>
</protein>
<evidence type="ECO:0000256" key="3">
    <source>
        <dbReference type="PIRSR" id="PIRSR001365-1"/>
    </source>
</evidence>
<dbReference type="STRING" id="1125725.HMPREF1325_0771"/>
<dbReference type="Proteomes" id="UP000016412">
    <property type="component" value="Unassembled WGS sequence"/>
</dbReference>
<reference evidence="7 8" key="1">
    <citation type="submission" date="2013-08" db="EMBL/GenBank/DDBJ databases">
        <authorList>
            <person name="Durkin A.S."/>
            <person name="Haft D.R."/>
            <person name="McCorrison J."/>
            <person name="Torralba M."/>
            <person name="Gillis M."/>
            <person name="Haft D.H."/>
            <person name="Methe B."/>
            <person name="Sutton G."/>
            <person name="Nelson K.E."/>
        </authorList>
    </citation>
    <scope>NUCLEOTIDE SEQUENCE [LARGE SCALE GENOMIC DNA]</scope>
    <source>
        <strain evidence="6 8">ATCC 35536</strain>
        <strain evidence="5 7">VPI DR56BR1116</strain>
    </source>
</reference>
<evidence type="ECO:0000256" key="1">
    <source>
        <dbReference type="ARBA" id="ARBA00023239"/>
    </source>
</evidence>
<dbReference type="PRINTS" id="PR00146">
    <property type="entry name" value="DHPICSNTHASE"/>
</dbReference>
<sequence length="293" mass="31934">MVKKTLDRSAVYSALLTPYDKHGELNVTMLRKLVRHEADSGVEGFYCCGSSGEGLLLSDDERKTIAEVVLEEARVPVIVHVGSLNTRSAIDLAKHAEKAGACAVSAIPPIYYHYSQEEINRYYLDILSAVDIGIIVYNIPQFTGISFTTANPLLKNERVVGIKHTSMNLYDLERIGKAYPEKILINGFDEIYASALAAGATATIGTTVNVCPKLFLAIRNAFAAGKNEKAHAAQCRLNDVVQAFVDTNVFPAAKYALSLQGFDIGPCRKPFAPLSAKQKKIVENAIRDIADVL</sequence>
<evidence type="ECO:0000256" key="2">
    <source>
        <dbReference type="PIRNR" id="PIRNR001365"/>
    </source>
</evidence>
<dbReference type="SUPFAM" id="SSF51569">
    <property type="entry name" value="Aldolase"/>
    <property type="match status" value="1"/>
</dbReference>
<keyword evidence="8" id="KW-1185">Reference proteome</keyword>
<dbReference type="InterPro" id="IPR002220">
    <property type="entry name" value="DapA-like"/>
</dbReference>
<dbReference type="PIRSF" id="PIRSF001365">
    <property type="entry name" value="DHDPS"/>
    <property type="match status" value="1"/>
</dbReference>
<name>U1FBB7_TRESO</name>
<dbReference type="EMBL" id="AVQI01000082">
    <property type="protein sequence ID" value="ERJ98197.1"/>
    <property type="molecule type" value="Genomic_DNA"/>
</dbReference>
<dbReference type="Gene3D" id="3.20.20.70">
    <property type="entry name" value="Aldolase class I"/>
    <property type="match status" value="1"/>
</dbReference>
<dbReference type="eggNOG" id="COG0329">
    <property type="taxonomic scope" value="Bacteria"/>
</dbReference>
<dbReference type="Proteomes" id="UP000016646">
    <property type="component" value="Unassembled WGS sequence"/>
</dbReference>
<feature type="active site" description="Schiff-base intermediate with substrate" evidence="3">
    <location>
        <position position="163"/>
    </location>
</feature>
<feature type="binding site" evidence="4">
    <location>
        <position position="204"/>
    </location>
    <ligand>
        <name>pyruvate</name>
        <dbReference type="ChEBI" id="CHEBI:15361"/>
    </ligand>
</feature>
<dbReference type="SMART" id="SM01130">
    <property type="entry name" value="DHDPS"/>
    <property type="match status" value="1"/>
</dbReference>
<dbReference type="GO" id="GO:0008747">
    <property type="term" value="F:N-acetylneuraminate lyase activity"/>
    <property type="evidence" value="ECO:0007669"/>
    <property type="project" value="TreeGrafter"/>
</dbReference>
<evidence type="ECO:0000313" key="7">
    <source>
        <dbReference type="Proteomes" id="UP000016412"/>
    </source>
</evidence>
<gene>
    <name evidence="6" type="ORF">HMPREF0860_1791</name>
    <name evidence="5" type="ORF">HMPREF1325_0771</name>
</gene>
<dbReference type="InterPro" id="IPR013785">
    <property type="entry name" value="Aldolase_TIM"/>
</dbReference>
<organism evidence="5 7">
    <name type="scientific">Treponema socranskii subsp. socranskii VPI DR56BR1116 = ATCC 35536</name>
    <dbReference type="NCBI Taxonomy" id="1125725"/>
    <lineage>
        <taxon>Bacteria</taxon>
        <taxon>Pseudomonadati</taxon>
        <taxon>Spirochaetota</taxon>
        <taxon>Spirochaetia</taxon>
        <taxon>Spirochaetales</taxon>
        <taxon>Treponemataceae</taxon>
        <taxon>Treponema</taxon>
    </lineage>
</organism>